<feature type="domain" description="EF-hand" evidence="4">
    <location>
        <begin position="165"/>
        <end position="197"/>
    </location>
</feature>
<evidence type="ECO:0000256" key="2">
    <source>
        <dbReference type="ARBA" id="ARBA00022837"/>
    </source>
</evidence>
<evidence type="ECO:0000259" key="4">
    <source>
        <dbReference type="PROSITE" id="PS50222"/>
    </source>
</evidence>
<proteinExistence type="predicted"/>
<sequence>MSSRRSSNASGKSGKSGRSGLLSPSVVGGASGMGSRSSFGGSQSAASSLAMALTDDQLAQFEDAFSLMADAKSNVITHDGLASVFDMLGLGANDDDIENMLNEVEPSGSQQLSFDQFLTIMSRSLEDKSSDDILYASFQVFDVDDSGTINLQEFRGVLEMLGQQLTDEEYIQIIRGADTDADGTIDFEEYKQMLSQG</sequence>
<dbReference type="OrthoDB" id="26525at2759"/>
<dbReference type="EMBL" id="GL349443">
    <property type="protein sequence ID" value="KNC46687.1"/>
    <property type="molecule type" value="Genomic_DNA"/>
</dbReference>
<dbReference type="SMART" id="SM00054">
    <property type="entry name" value="EFh"/>
    <property type="match status" value="3"/>
</dbReference>
<dbReference type="STRING" id="461836.A0A0L0D2Y4"/>
<dbReference type="InterPro" id="IPR050230">
    <property type="entry name" value="CALM/Myosin/TropC-like"/>
</dbReference>
<dbReference type="AlphaFoldDB" id="A0A0L0D2Y4"/>
<dbReference type="OMA" id="LMSAEPN"/>
<evidence type="ECO:0000313" key="5">
    <source>
        <dbReference type="EMBL" id="KNC46687.1"/>
    </source>
</evidence>
<dbReference type="GO" id="GO:0016460">
    <property type="term" value="C:myosin II complex"/>
    <property type="evidence" value="ECO:0007669"/>
    <property type="project" value="TreeGrafter"/>
</dbReference>
<protein>
    <submittedName>
        <fullName evidence="5">Calmodulin</fullName>
    </submittedName>
</protein>
<gene>
    <name evidence="5" type="ORF">AMSG_03124</name>
</gene>
<dbReference type="FunFam" id="1.10.238.10:FF:000001">
    <property type="entry name" value="Calmodulin 1"/>
    <property type="match status" value="1"/>
</dbReference>
<dbReference type="eggNOG" id="KOG0027">
    <property type="taxonomic scope" value="Eukaryota"/>
</dbReference>
<feature type="region of interest" description="Disordered" evidence="3">
    <location>
        <begin position="1"/>
        <end position="39"/>
    </location>
</feature>
<keyword evidence="1" id="KW-0677">Repeat</keyword>
<evidence type="ECO:0000256" key="1">
    <source>
        <dbReference type="ARBA" id="ARBA00022737"/>
    </source>
</evidence>
<dbReference type="Proteomes" id="UP000054408">
    <property type="component" value="Unassembled WGS sequence"/>
</dbReference>
<dbReference type="GeneID" id="25562754"/>
<dbReference type="PROSITE" id="PS00018">
    <property type="entry name" value="EF_HAND_1"/>
    <property type="match status" value="2"/>
</dbReference>
<evidence type="ECO:0000313" key="6">
    <source>
        <dbReference type="Proteomes" id="UP000054408"/>
    </source>
</evidence>
<dbReference type="CDD" id="cd00051">
    <property type="entry name" value="EFh"/>
    <property type="match status" value="1"/>
</dbReference>
<keyword evidence="2" id="KW-0106">Calcium</keyword>
<organism evidence="5 6">
    <name type="scientific">Thecamonas trahens ATCC 50062</name>
    <dbReference type="NCBI Taxonomy" id="461836"/>
    <lineage>
        <taxon>Eukaryota</taxon>
        <taxon>Apusozoa</taxon>
        <taxon>Apusomonadida</taxon>
        <taxon>Apusomonadidae</taxon>
        <taxon>Thecamonas</taxon>
    </lineage>
</organism>
<dbReference type="Gene3D" id="1.10.238.10">
    <property type="entry name" value="EF-hand"/>
    <property type="match status" value="2"/>
</dbReference>
<dbReference type="PANTHER" id="PTHR23048:SF0">
    <property type="entry name" value="CALMODULIN LIKE 3"/>
    <property type="match status" value="1"/>
</dbReference>
<feature type="domain" description="EF-hand" evidence="4">
    <location>
        <begin position="129"/>
        <end position="164"/>
    </location>
</feature>
<dbReference type="SUPFAM" id="SSF47473">
    <property type="entry name" value="EF-hand"/>
    <property type="match status" value="1"/>
</dbReference>
<name>A0A0L0D2Y4_THETB</name>
<keyword evidence="6" id="KW-1185">Reference proteome</keyword>
<dbReference type="InterPro" id="IPR018247">
    <property type="entry name" value="EF_Hand_1_Ca_BS"/>
</dbReference>
<evidence type="ECO:0000256" key="3">
    <source>
        <dbReference type="SAM" id="MobiDB-lite"/>
    </source>
</evidence>
<dbReference type="Pfam" id="PF13499">
    <property type="entry name" value="EF-hand_7"/>
    <property type="match status" value="1"/>
</dbReference>
<dbReference type="InterPro" id="IPR002048">
    <property type="entry name" value="EF_hand_dom"/>
</dbReference>
<dbReference type="RefSeq" id="XP_013760455.1">
    <property type="nucleotide sequence ID" value="XM_013905001.1"/>
</dbReference>
<dbReference type="PANTHER" id="PTHR23048">
    <property type="entry name" value="MYOSIN LIGHT CHAIN 1, 3"/>
    <property type="match status" value="1"/>
</dbReference>
<dbReference type="GO" id="GO:0005509">
    <property type="term" value="F:calcium ion binding"/>
    <property type="evidence" value="ECO:0007669"/>
    <property type="project" value="InterPro"/>
</dbReference>
<dbReference type="InterPro" id="IPR011992">
    <property type="entry name" value="EF-hand-dom_pair"/>
</dbReference>
<accession>A0A0L0D2Y4</accession>
<reference evidence="5 6" key="1">
    <citation type="submission" date="2010-05" db="EMBL/GenBank/DDBJ databases">
        <title>The Genome Sequence of Thecamonas trahens ATCC 50062.</title>
        <authorList>
            <consortium name="The Broad Institute Genome Sequencing Platform"/>
            <person name="Russ C."/>
            <person name="Cuomo C."/>
            <person name="Shea T."/>
            <person name="Young S.K."/>
            <person name="Zeng Q."/>
            <person name="Koehrsen M."/>
            <person name="Haas B."/>
            <person name="Borodovsky M."/>
            <person name="Guigo R."/>
            <person name="Alvarado L."/>
            <person name="Berlin A."/>
            <person name="Bochicchio J."/>
            <person name="Borenstein D."/>
            <person name="Chapman S."/>
            <person name="Chen Z."/>
            <person name="Freedman E."/>
            <person name="Gellesch M."/>
            <person name="Goldberg J."/>
            <person name="Griggs A."/>
            <person name="Gujja S."/>
            <person name="Heilman E."/>
            <person name="Heiman D."/>
            <person name="Hepburn T."/>
            <person name="Howarth C."/>
            <person name="Jen D."/>
            <person name="Larson L."/>
            <person name="Mehta T."/>
            <person name="Park D."/>
            <person name="Pearson M."/>
            <person name="Roberts A."/>
            <person name="Saif S."/>
            <person name="Shenoy N."/>
            <person name="Sisk P."/>
            <person name="Stolte C."/>
            <person name="Sykes S."/>
            <person name="Thomson T."/>
            <person name="Walk T."/>
            <person name="White J."/>
            <person name="Yandava C."/>
            <person name="Burger G."/>
            <person name="Gray M.W."/>
            <person name="Holland P.W.H."/>
            <person name="King N."/>
            <person name="Lang F.B.F."/>
            <person name="Roger A.J."/>
            <person name="Ruiz-Trillo I."/>
            <person name="Lander E."/>
            <person name="Nusbaum C."/>
        </authorList>
    </citation>
    <scope>NUCLEOTIDE SEQUENCE [LARGE SCALE GENOMIC DNA]</scope>
    <source>
        <strain evidence="5 6">ATCC 50062</strain>
    </source>
</reference>
<dbReference type="PROSITE" id="PS50222">
    <property type="entry name" value="EF_HAND_2"/>
    <property type="match status" value="2"/>
</dbReference>